<dbReference type="GeneID" id="55595712"/>
<dbReference type="EMBL" id="CP053941">
    <property type="protein sequence ID" value="QKG93529.1"/>
    <property type="molecule type" value="Genomic_DNA"/>
</dbReference>
<dbReference type="Proteomes" id="UP000505020">
    <property type="component" value="Chromosome"/>
</dbReference>
<keyword evidence="2" id="KW-1185">Reference proteome</keyword>
<proteinExistence type="predicted"/>
<dbReference type="RefSeq" id="WP_173230302.1">
    <property type="nucleotide sequence ID" value="NZ_CP053941.1"/>
</dbReference>
<evidence type="ECO:0000313" key="1">
    <source>
        <dbReference type="EMBL" id="QKG93529.1"/>
    </source>
</evidence>
<name>A0A7D3XVB4_9EURY</name>
<organism evidence="1 2">
    <name type="scientific">Halorubrum salinarum</name>
    <dbReference type="NCBI Taxonomy" id="2739057"/>
    <lineage>
        <taxon>Archaea</taxon>
        <taxon>Methanobacteriati</taxon>
        <taxon>Methanobacteriota</taxon>
        <taxon>Stenosarchaea group</taxon>
        <taxon>Halobacteria</taxon>
        <taxon>Halobacteriales</taxon>
        <taxon>Haloferacaceae</taxon>
        <taxon>Halorubrum</taxon>
    </lineage>
</organism>
<sequence>MAVREGLTQLTDLSGSGDNVLVKALVTHIQDLDSHKPYQKGLLRDRSMSDDEVRPFVVYDEDLRLDKGKVYVLNGTDYEYTKTGEIQVVLGEDAYCEEITDTTE</sequence>
<evidence type="ECO:0000313" key="2">
    <source>
        <dbReference type="Proteomes" id="UP000505020"/>
    </source>
</evidence>
<dbReference type="KEGG" id="hsai:HPS36_11880"/>
<accession>A0A7D3XVB4</accession>
<protein>
    <submittedName>
        <fullName evidence="1">Uncharacterized protein</fullName>
    </submittedName>
</protein>
<reference evidence="1 2" key="1">
    <citation type="submission" date="2020-05" db="EMBL/GenBank/DDBJ databases">
        <title>Halorubrum RHB-C sp.nov., an extremely halophilic archaeon isolated from solar salt farm.</title>
        <authorList>
            <person name="Ho H."/>
            <person name="Danganan R.E."/>
            <person name="Dedeles G.R."/>
            <person name="Kim S.-G."/>
        </authorList>
    </citation>
    <scope>NUCLEOTIDE SEQUENCE [LARGE SCALE GENOMIC DNA]</scope>
    <source>
        <strain evidence="1 2">RHB-C</strain>
    </source>
</reference>
<dbReference type="AlphaFoldDB" id="A0A7D3XVB4"/>
<gene>
    <name evidence="1" type="ORF">HPS36_11880</name>
</gene>